<protein>
    <submittedName>
        <fullName evidence="2">RimJ/RimL family protein N-acetyltransferase</fullName>
    </submittedName>
</protein>
<evidence type="ECO:0000313" key="2">
    <source>
        <dbReference type="EMBL" id="MBB5934147.1"/>
    </source>
</evidence>
<reference evidence="2 3" key="1">
    <citation type="submission" date="2020-08" db="EMBL/GenBank/DDBJ databases">
        <title>Genomic Encyclopedia of Type Strains, Phase III (KMG-III): the genomes of soil and plant-associated and newly described type strains.</title>
        <authorList>
            <person name="Whitman W."/>
        </authorList>
    </citation>
    <scope>NUCLEOTIDE SEQUENCE [LARGE SCALE GENOMIC DNA]</scope>
    <source>
        <strain evidence="2 3">CECT 8305</strain>
    </source>
</reference>
<evidence type="ECO:0000259" key="1">
    <source>
        <dbReference type="PROSITE" id="PS51186"/>
    </source>
</evidence>
<gene>
    <name evidence="2" type="ORF">FHS42_001173</name>
</gene>
<dbReference type="InterPro" id="IPR000182">
    <property type="entry name" value="GNAT_dom"/>
</dbReference>
<dbReference type="GO" id="GO:0016747">
    <property type="term" value="F:acyltransferase activity, transferring groups other than amino-acyl groups"/>
    <property type="evidence" value="ECO:0007669"/>
    <property type="project" value="InterPro"/>
</dbReference>
<dbReference type="InterPro" id="IPR016181">
    <property type="entry name" value="Acyl_CoA_acyltransferase"/>
</dbReference>
<dbReference type="PANTHER" id="PTHR43792">
    <property type="entry name" value="GNAT FAMILY, PUTATIVE (AFU_ORTHOLOGUE AFUA_3G00765)-RELATED-RELATED"/>
    <property type="match status" value="1"/>
</dbReference>
<dbReference type="PROSITE" id="PS51186">
    <property type="entry name" value="GNAT"/>
    <property type="match status" value="1"/>
</dbReference>
<proteinExistence type="predicted"/>
<feature type="domain" description="N-acetyltransferase" evidence="1">
    <location>
        <begin position="1"/>
        <end position="107"/>
    </location>
</feature>
<dbReference type="Pfam" id="PF13302">
    <property type="entry name" value="Acetyltransf_3"/>
    <property type="match status" value="1"/>
</dbReference>
<accession>A0A7W9Q7U6</accession>
<keyword evidence="3" id="KW-1185">Reference proteome</keyword>
<dbReference type="Gene3D" id="3.40.630.30">
    <property type="match status" value="1"/>
</dbReference>
<dbReference type="AlphaFoldDB" id="A0A7W9Q7U6"/>
<dbReference type="InterPro" id="IPR051531">
    <property type="entry name" value="N-acetyltransferase"/>
</dbReference>
<dbReference type="EMBL" id="JACHJL010000002">
    <property type="protein sequence ID" value="MBB5934147.1"/>
    <property type="molecule type" value="Genomic_DNA"/>
</dbReference>
<keyword evidence="2" id="KW-0808">Transferase</keyword>
<evidence type="ECO:0000313" key="3">
    <source>
        <dbReference type="Proteomes" id="UP000588098"/>
    </source>
</evidence>
<dbReference type="Proteomes" id="UP000588098">
    <property type="component" value="Unassembled WGS sequence"/>
</dbReference>
<dbReference type="SUPFAM" id="SSF55729">
    <property type="entry name" value="Acyl-CoA N-acyltransferases (Nat)"/>
    <property type="match status" value="1"/>
</dbReference>
<dbReference type="PANTHER" id="PTHR43792:SF1">
    <property type="entry name" value="N-ACETYLTRANSFERASE DOMAIN-CONTAINING PROTEIN"/>
    <property type="match status" value="1"/>
</dbReference>
<sequence length="111" mass="11730">MLTEVAGSAGVVVGVVSVEPRSRFDGRPEVSYSFLPEHWGRGYAREAVGAVVKWALEAVASDSASLIAVTQEANVRSCRLLEALGMHRIDTFEEFGAVQVMYAVGGEGSGA</sequence>
<comment type="caution">
    <text evidence="2">The sequence shown here is derived from an EMBL/GenBank/DDBJ whole genome shotgun (WGS) entry which is preliminary data.</text>
</comment>
<organism evidence="2 3">
    <name type="scientific">Streptomyces zagrosensis</name>
    <dbReference type="NCBI Taxonomy" id="1042984"/>
    <lineage>
        <taxon>Bacteria</taxon>
        <taxon>Bacillati</taxon>
        <taxon>Actinomycetota</taxon>
        <taxon>Actinomycetes</taxon>
        <taxon>Kitasatosporales</taxon>
        <taxon>Streptomycetaceae</taxon>
        <taxon>Streptomyces</taxon>
    </lineage>
</organism>
<name>A0A7W9Q7U6_9ACTN</name>